<name>A0AAW1YF60_RUBAR</name>
<accession>A0AAW1YF60</accession>
<evidence type="ECO:0000313" key="2">
    <source>
        <dbReference type="EMBL" id="KAK9947185.1"/>
    </source>
</evidence>
<dbReference type="InterPro" id="IPR050317">
    <property type="entry name" value="Plant_Fungal_Acyltransferase"/>
</dbReference>
<protein>
    <submittedName>
        <fullName evidence="2">Uncharacterized protein</fullName>
    </submittedName>
</protein>
<dbReference type="AlphaFoldDB" id="A0AAW1YF60"/>
<dbReference type="PANTHER" id="PTHR31642:SF145">
    <property type="entry name" value="BRASSINOSTEROID-RELATED ACYLTRANSFERASE 1"/>
    <property type="match status" value="1"/>
</dbReference>
<dbReference type="Gene3D" id="3.30.559.10">
    <property type="entry name" value="Chloramphenicol acetyltransferase-like domain"/>
    <property type="match status" value="2"/>
</dbReference>
<evidence type="ECO:0000313" key="3">
    <source>
        <dbReference type="Proteomes" id="UP001457282"/>
    </source>
</evidence>
<dbReference type="EMBL" id="JBEDUW010000002">
    <property type="protein sequence ID" value="KAK9947185.1"/>
    <property type="molecule type" value="Genomic_DNA"/>
</dbReference>
<dbReference type="PANTHER" id="PTHR31642">
    <property type="entry name" value="TRICHOTHECENE 3-O-ACETYLTRANSFERASE"/>
    <property type="match status" value="1"/>
</dbReference>
<evidence type="ECO:0000256" key="1">
    <source>
        <dbReference type="ARBA" id="ARBA00009861"/>
    </source>
</evidence>
<dbReference type="InterPro" id="IPR023213">
    <property type="entry name" value="CAT-like_dom_sf"/>
</dbReference>
<sequence>MASSTELLGDHDDEYYLISSRVSITETVLVSAAILQPPKVVNLSNLDRQCPLLMYLVFFYNHPTTTSSSDLWSLDSVFQSIKSGLEETLSIWYPAAGRLSSIDDDVLKSNVVDHDESKPSLLGGLNLLCNNKGAILAKAATVVKISELGDLSQYNHFFENLVYRPPSPVLNDPHGDHFSKMPLVAAQVTKFGCGGYSIGIGISHSLFDGPAAYEFMSAWASNSAFKQNQNIMDDEVQPKPVVVVHDRDTLLMMMAENYSSEDDDPGVITCRPAAAIHHLYQLIMQSAATDHALMIKTSDYVHKTFHLSGAFINCLKKQLVGDHFSCSSFELVAAHLWKAKTMALGLSKETMVCLQFAVDARNKVVPPLPQGFTGNAYVLASIALTASQLVDQSDHKAIVDKIREAKKSVTNKYVKSYMEAVAAGGSQQTSLPPLKELTLVSDWTRMPFHKVGFLRQQQEEAEAATAAAAYASPLVSPVPEVVYFMQNPKDDKGIDLRIGLLPQDLNAFTRYFLANPN</sequence>
<organism evidence="2 3">
    <name type="scientific">Rubus argutus</name>
    <name type="common">Southern blackberry</name>
    <dbReference type="NCBI Taxonomy" id="59490"/>
    <lineage>
        <taxon>Eukaryota</taxon>
        <taxon>Viridiplantae</taxon>
        <taxon>Streptophyta</taxon>
        <taxon>Embryophyta</taxon>
        <taxon>Tracheophyta</taxon>
        <taxon>Spermatophyta</taxon>
        <taxon>Magnoliopsida</taxon>
        <taxon>eudicotyledons</taxon>
        <taxon>Gunneridae</taxon>
        <taxon>Pentapetalae</taxon>
        <taxon>rosids</taxon>
        <taxon>fabids</taxon>
        <taxon>Rosales</taxon>
        <taxon>Rosaceae</taxon>
        <taxon>Rosoideae</taxon>
        <taxon>Rosoideae incertae sedis</taxon>
        <taxon>Rubus</taxon>
    </lineage>
</organism>
<reference evidence="2 3" key="1">
    <citation type="journal article" date="2023" name="G3 (Bethesda)">
        <title>A chromosome-length genome assembly and annotation of blackberry (Rubus argutus, cv. 'Hillquist').</title>
        <authorList>
            <person name="Bruna T."/>
            <person name="Aryal R."/>
            <person name="Dudchenko O."/>
            <person name="Sargent D.J."/>
            <person name="Mead D."/>
            <person name="Buti M."/>
            <person name="Cavallini A."/>
            <person name="Hytonen T."/>
            <person name="Andres J."/>
            <person name="Pham M."/>
            <person name="Weisz D."/>
            <person name="Mascagni F."/>
            <person name="Usai G."/>
            <person name="Natali L."/>
            <person name="Bassil N."/>
            <person name="Fernandez G.E."/>
            <person name="Lomsadze A."/>
            <person name="Armour M."/>
            <person name="Olukolu B."/>
            <person name="Poorten T."/>
            <person name="Britton C."/>
            <person name="Davik J."/>
            <person name="Ashrafi H."/>
            <person name="Aiden E.L."/>
            <person name="Borodovsky M."/>
            <person name="Worthington M."/>
        </authorList>
    </citation>
    <scope>NUCLEOTIDE SEQUENCE [LARGE SCALE GENOMIC DNA]</scope>
    <source>
        <strain evidence="2">PI 553951</strain>
    </source>
</reference>
<keyword evidence="3" id="KW-1185">Reference proteome</keyword>
<proteinExistence type="inferred from homology"/>
<dbReference type="Proteomes" id="UP001457282">
    <property type="component" value="Unassembled WGS sequence"/>
</dbReference>
<dbReference type="GO" id="GO:0016747">
    <property type="term" value="F:acyltransferase activity, transferring groups other than amino-acyl groups"/>
    <property type="evidence" value="ECO:0007669"/>
    <property type="project" value="TreeGrafter"/>
</dbReference>
<dbReference type="Pfam" id="PF02458">
    <property type="entry name" value="Transferase"/>
    <property type="match status" value="1"/>
</dbReference>
<gene>
    <name evidence="2" type="ORF">M0R45_012619</name>
</gene>
<comment type="caution">
    <text evidence="2">The sequence shown here is derived from an EMBL/GenBank/DDBJ whole genome shotgun (WGS) entry which is preliminary data.</text>
</comment>
<comment type="similarity">
    <text evidence="1">Belongs to the plant acyltransferase family.</text>
</comment>